<dbReference type="GO" id="GO:0035091">
    <property type="term" value="F:phosphatidylinositol binding"/>
    <property type="evidence" value="ECO:0007669"/>
    <property type="project" value="TreeGrafter"/>
</dbReference>
<evidence type="ECO:0000256" key="1">
    <source>
        <dbReference type="SAM" id="Coils"/>
    </source>
</evidence>
<evidence type="ECO:0000313" key="2">
    <source>
        <dbReference type="EMBL" id="VDM64885.1"/>
    </source>
</evidence>
<dbReference type="AlphaFoldDB" id="A0A0R3Q2K1"/>
<sequence>MRGVRDLIRLKTIRLSVSDKGGEYVVIPHQLDVEITKKHLEDASLYRPSSEKEFKSKYRKLNHEWAKMAKAAGLKPSVISQLKVALPTCPVLYLLIKTHKLVSSDDLASTDPSLFKVRPIISCVDGPTDRITWFLTLIFNQLLKHIPAHLTNTQMFLDRLRTAQPNSACVMESFGVTALYTNVSNDSAVQAIFKLLTQHEGEINMYGFRIEQLMALLKECLSCSIFRWSGKYYTQIRGLAMGQRLAPRLATAFMSKVEAPVTDLGPLLYCRFDNRSVTFEEHQAEEHNLWHYLYFIVWLQIKDETEFTGPESYVAQCVKDRNLDWFPRMRAISLQDCDSESDQSEVTALREQLRQQSQSINELAATVDNLRQVGFLS</sequence>
<dbReference type="PANTHER" id="PTHR13715:SF102">
    <property type="entry name" value="INOSITOL 1,4,5-TRISPHOSPHATE RECEPTOR"/>
    <property type="match status" value="1"/>
</dbReference>
<dbReference type="Proteomes" id="UP000267027">
    <property type="component" value="Unassembled WGS sequence"/>
</dbReference>
<dbReference type="GO" id="GO:0005789">
    <property type="term" value="C:endoplasmic reticulum membrane"/>
    <property type="evidence" value="ECO:0007669"/>
    <property type="project" value="TreeGrafter"/>
</dbReference>
<proteinExistence type="predicted"/>
<keyword evidence="1" id="KW-0175">Coiled coil</keyword>
<protein>
    <submittedName>
        <fullName evidence="4">CEP76-C2 domain-containing protein</fullName>
    </submittedName>
</protein>
<feature type="coiled-coil region" evidence="1">
    <location>
        <begin position="346"/>
        <end position="373"/>
    </location>
</feature>
<keyword evidence="3" id="KW-1185">Reference proteome</keyword>
<dbReference type="GO" id="GO:0005509">
    <property type="term" value="F:calcium ion binding"/>
    <property type="evidence" value="ECO:0007669"/>
    <property type="project" value="TreeGrafter"/>
</dbReference>
<dbReference type="GO" id="GO:0070679">
    <property type="term" value="F:inositol 1,4,5 trisphosphate binding"/>
    <property type="evidence" value="ECO:0007669"/>
    <property type="project" value="TreeGrafter"/>
</dbReference>
<dbReference type="GO" id="GO:0016529">
    <property type="term" value="C:sarcoplasmic reticulum"/>
    <property type="evidence" value="ECO:0007669"/>
    <property type="project" value="TreeGrafter"/>
</dbReference>
<dbReference type="STRING" id="334426.A0A0R3Q2K1"/>
<dbReference type="GO" id="GO:0030667">
    <property type="term" value="C:secretory granule membrane"/>
    <property type="evidence" value="ECO:0007669"/>
    <property type="project" value="TreeGrafter"/>
</dbReference>
<reference evidence="2 3" key="2">
    <citation type="submission" date="2018-11" db="EMBL/GenBank/DDBJ databases">
        <authorList>
            <consortium name="Pathogen Informatics"/>
        </authorList>
    </citation>
    <scope>NUCLEOTIDE SEQUENCE [LARGE SCALE GENOMIC DNA]</scope>
    <source>
        <strain evidence="2 3">Costa Rica</strain>
    </source>
</reference>
<dbReference type="GO" id="GO:0005220">
    <property type="term" value="F:inositol 1,4,5-trisphosphate-gated calcium channel activity"/>
    <property type="evidence" value="ECO:0007669"/>
    <property type="project" value="TreeGrafter"/>
</dbReference>
<dbReference type="OrthoDB" id="5846092at2759"/>
<evidence type="ECO:0000313" key="4">
    <source>
        <dbReference type="WBParaSite" id="ACOC_0001329901-mRNA-1"/>
    </source>
</evidence>
<evidence type="ECO:0000313" key="3">
    <source>
        <dbReference type="Proteomes" id="UP000267027"/>
    </source>
</evidence>
<gene>
    <name evidence="2" type="ORF">ACOC_LOCUS13300</name>
</gene>
<dbReference type="GO" id="GO:0005886">
    <property type="term" value="C:plasma membrane"/>
    <property type="evidence" value="ECO:0007669"/>
    <property type="project" value="TreeGrafter"/>
</dbReference>
<accession>A0A0R3Q2K1</accession>
<dbReference type="WBParaSite" id="ACOC_0001329901-mRNA-1">
    <property type="protein sequence ID" value="ACOC_0001329901-mRNA-1"/>
    <property type="gene ID" value="ACOC_0001329901"/>
</dbReference>
<dbReference type="InterPro" id="IPR015925">
    <property type="entry name" value="Ryanodine_IP3_receptor"/>
</dbReference>
<dbReference type="PANTHER" id="PTHR13715">
    <property type="entry name" value="RYANODINE RECEPTOR AND IP3 RECEPTOR"/>
    <property type="match status" value="1"/>
</dbReference>
<organism evidence="4">
    <name type="scientific">Angiostrongylus costaricensis</name>
    <name type="common">Nematode worm</name>
    <dbReference type="NCBI Taxonomy" id="334426"/>
    <lineage>
        <taxon>Eukaryota</taxon>
        <taxon>Metazoa</taxon>
        <taxon>Ecdysozoa</taxon>
        <taxon>Nematoda</taxon>
        <taxon>Chromadorea</taxon>
        <taxon>Rhabditida</taxon>
        <taxon>Rhabditina</taxon>
        <taxon>Rhabditomorpha</taxon>
        <taxon>Strongyloidea</taxon>
        <taxon>Metastrongylidae</taxon>
        <taxon>Angiostrongylus</taxon>
    </lineage>
</organism>
<dbReference type="GO" id="GO:0051209">
    <property type="term" value="P:release of sequestered calcium ion into cytosol"/>
    <property type="evidence" value="ECO:0007669"/>
    <property type="project" value="TreeGrafter"/>
</dbReference>
<dbReference type="EMBL" id="UYYA01005784">
    <property type="protein sequence ID" value="VDM64885.1"/>
    <property type="molecule type" value="Genomic_DNA"/>
</dbReference>
<reference evidence="4" key="1">
    <citation type="submission" date="2017-02" db="UniProtKB">
        <authorList>
            <consortium name="WormBaseParasite"/>
        </authorList>
    </citation>
    <scope>IDENTIFICATION</scope>
</reference>
<name>A0A0R3Q2K1_ANGCS</name>